<feature type="binding site" evidence="16">
    <location>
        <position position="167"/>
    </location>
    <ligand>
        <name>Zn(2+)</name>
        <dbReference type="ChEBI" id="CHEBI:29105"/>
        <note>catalytic</note>
    </ligand>
</feature>
<dbReference type="CDD" id="cd06164">
    <property type="entry name" value="S2P-M50_SpoIVFB_CBS"/>
    <property type="match status" value="1"/>
</dbReference>
<dbReference type="KEGG" id="alam:RT761_01764"/>
<evidence type="ECO:0000256" key="11">
    <source>
        <dbReference type="ARBA" id="ARBA00023049"/>
    </source>
</evidence>
<dbReference type="Proteomes" id="UP000594463">
    <property type="component" value="Chromosome"/>
</dbReference>
<evidence type="ECO:0000256" key="6">
    <source>
        <dbReference type="ARBA" id="ARBA00022723"/>
    </source>
</evidence>
<evidence type="ECO:0000256" key="4">
    <source>
        <dbReference type="ARBA" id="ARBA00022670"/>
    </source>
</evidence>
<evidence type="ECO:0000256" key="2">
    <source>
        <dbReference type="ARBA" id="ARBA00007931"/>
    </source>
</evidence>
<evidence type="ECO:0000256" key="14">
    <source>
        <dbReference type="PIRNR" id="PIRNR006404"/>
    </source>
</evidence>
<dbReference type="GO" id="GO:0005886">
    <property type="term" value="C:plasma membrane"/>
    <property type="evidence" value="ECO:0007669"/>
    <property type="project" value="UniProtKB-SubCell"/>
</dbReference>
<evidence type="ECO:0000256" key="17">
    <source>
        <dbReference type="PROSITE-ProRule" id="PRU00703"/>
    </source>
</evidence>
<dbReference type="SUPFAM" id="SSF54631">
    <property type="entry name" value="CBS-domain pair"/>
    <property type="match status" value="1"/>
</dbReference>
<proteinExistence type="inferred from homology"/>
<dbReference type="EMBL" id="CP065383">
    <property type="protein sequence ID" value="QPM68543.1"/>
    <property type="molecule type" value="Genomic_DNA"/>
</dbReference>
<dbReference type="RefSeq" id="WP_218111044.1">
    <property type="nucleotide sequence ID" value="NZ_CP065383.1"/>
</dbReference>
<feature type="domain" description="CBS" evidence="18">
    <location>
        <begin position="253"/>
        <end position="311"/>
    </location>
</feature>
<feature type="transmembrane region" description="Helical" evidence="14">
    <location>
        <begin position="48"/>
        <end position="67"/>
    </location>
</feature>
<name>A0A7T1F2Y8_ATRLM</name>
<dbReference type="PIRSF" id="PIRSF006404">
    <property type="entry name" value="UCP006404_Pept_M50_CBS"/>
    <property type="match status" value="1"/>
</dbReference>
<dbReference type="InterPro" id="IPR046342">
    <property type="entry name" value="CBS_dom_sf"/>
</dbReference>
<dbReference type="GO" id="GO:0046872">
    <property type="term" value="F:metal ion binding"/>
    <property type="evidence" value="ECO:0007669"/>
    <property type="project" value="UniProtKB-UniRule"/>
</dbReference>
<keyword evidence="3 14" id="KW-1003">Cell membrane</keyword>
<evidence type="ECO:0000256" key="7">
    <source>
        <dbReference type="ARBA" id="ARBA00022737"/>
    </source>
</evidence>
<gene>
    <name evidence="19" type="primary">rip3</name>
    <name evidence="19" type="ORF">RT761_01764</name>
</gene>
<keyword evidence="20" id="KW-1185">Reference proteome</keyword>
<evidence type="ECO:0000313" key="19">
    <source>
        <dbReference type="EMBL" id="QPM68543.1"/>
    </source>
</evidence>
<evidence type="ECO:0000259" key="18">
    <source>
        <dbReference type="PROSITE" id="PS51371"/>
    </source>
</evidence>
<protein>
    <recommendedName>
        <fullName evidence="14">Zinc metalloprotease</fullName>
    </recommendedName>
</protein>
<feature type="transmembrane region" description="Helical" evidence="14">
    <location>
        <begin position="79"/>
        <end position="97"/>
    </location>
</feature>
<keyword evidence="10 14" id="KW-1133">Transmembrane helix</keyword>
<evidence type="ECO:0000256" key="1">
    <source>
        <dbReference type="ARBA" id="ARBA00004651"/>
    </source>
</evidence>
<feature type="transmembrane region" description="Helical" evidence="14">
    <location>
        <begin position="196"/>
        <end position="227"/>
    </location>
</feature>
<organism evidence="19 20">
    <name type="scientific">Atribacter laminatus</name>
    <dbReference type="NCBI Taxonomy" id="2847778"/>
    <lineage>
        <taxon>Bacteria</taxon>
        <taxon>Pseudomonadati</taxon>
        <taxon>Atribacterota</taxon>
        <taxon>Atribacteria</taxon>
        <taxon>Atribacterales</taxon>
        <taxon>Atribacteraceae</taxon>
        <taxon>Atribacter</taxon>
    </lineage>
</organism>
<dbReference type="AlphaFoldDB" id="A0A7T1F2Y8"/>
<evidence type="ECO:0000313" key="20">
    <source>
        <dbReference type="Proteomes" id="UP000594463"/>
    </source>
</evidence>
<dbReference type="GO" id="GO:0008237">
    <property type="term" value="F:metallopeptidase activity"/>
    <property type="evidence" value="ECO:0007669"/>
    <property type="project" value="UniProtKB-UniRule"/>
</dbReference>
<dbReference type="PROSITE" id="PS51371">
    <property type="entry name" value="CBS"/>
    <property type="match status" value="2"/>
</dbReference>
<keyword evidence="6 14" id="KW-0479">Metal-binding</keyword>
<keyword evidence="7" id="KW-0677">Repeat</keyword>
<evidence type="ECO:0000256" key="9">
    <source>
        <dbReference type="ARBA" id="ARBA00022833"/>
    </source>
</evidence>
<feature type="transmembrane region" description="Helical" evidence="14">
    <location>
        <begin position="21"/>
        <end position="42"/>
    </location>
</feature>
<accession>A0A7T1F2Y8</accession>
<dbReference type="PANTHER" id="PTHR39188">
    <property type="entry name" value="MEMBRANE-ASSOCIATED ZINC METALLOPROTEASE M50B"/>
    <property type="match status" value="1"/>
</dbReference>
<feature type="active site" evidence="15">
    <location>
        <position position="69"/>
    </location>
</feature>
<comment type="similarity">
    <text evidence="2 14">Belongs to the peptidase M50B family.</text>
</comment>
<dbReference type="PANTHER" id="PTHR39188:SF3">
    <property type="entry name" value="STAGE IV SPORULATION PROTEIN FB"/>
    <property type="match status" value="1"/>
</dbReference>
<evidence type="ECO:0000256" key="12">
    <source>
        <dbReference type="ARBA" id="ARBA00023122"/>
    </source>
</evidence>
<keyword evidence="5 14" id="KW-0812">Transmembrane</keyword>
<keyword evidence="12 17" id="KW-0129">CBS domain</keyword>
<comment type="cofactor">
    <cofactor evidence="14 16">
        <name>Zn(2+)</name>
        <dbReference type="ChEBI" id="CHEBI:29105"/>
    </cofactor>
    <text evidence="14 16">Binds 1 zinc ion per subunit.</text>
</comment>
<keyword evidence="11 14" id="KW-0482">Metalloprotease</keyword>
<comment type="subcellular location">
    <subcellularLocation>
        <location evidence="1 14">Cell membrane</location>
        <topology evidence="1 14">Multi-pass membrane protein</topology>
    </subcellularLocation>
</comment>
<feature type="binding site" evidence="16">
    <location>
        <position position="72"/>
    </location>
    <ligand>
        <name>Zn(2+)</name>
        <dbReference type="ChEBI" id="CHEBI:29105"/>
        <note>catalytic</note>
    </ligand>
</feature>
<keyword evidence="9 14" id="KW-0862">Zinc</keyword>
<feature type="transmembrane region" description="Helical" evidence="14">
    <location>
        <begin position="144"/>
        <end position="164"/>
    </location>
</feature>
<feature type="transmembrane region" description="Helical" evidence="14">
    <location>
        <begin position="109"/>
        <end position="132"/>
    </location>
</feature>
<reference evidence="19 20" key="1">
    <citation type="journal article" date="2021" name="Nat. Commun.">
        <title>Isolation of a member of the candidate phylum Atribacteria reveals a unique cell membrane structure.</title>
        <authorList>
            <person name="Taiki K."/>
            <person name="Nobu M.K."/>
            <person name="Kusada H."/>
            <person name="Meng X.-Y."/>
            <person name="Hosoki N."/>
            <person name="Uematsu K."/>
            <person name="Yoshioka H."/>
            <person name="Kamagata Y."/>
            <person name="Tamaki H."/>
        </authorList>
    </citation>
    <scope>NUCLEOTIDE SEQUENCE [LARGE SCALE GENOMIC DNA]</scope>
    <source>
        <strain evidence="19 20">RT761</strain>
    </source>
</reference>
<evidence type="ECO:0000256" key="16">
    <source>
        <dbReference type="PIRSR" id="PIRSR006404-2"/>
    </source>
</evidence>
<dbReference type="InterPro" id="IPR008915">
    <property type="entry name" value="Peptidase_M50"/>
</dbReference>
<keyword evidence="8 14" id="KW-0378">Hydrolase</keyword>
<evidence type="ECO:0000256" key="13">
    <source>
        <dbReference type="ARBA" id="ARBA00023136"/>
    </source>
</evidence>
<evidence type="ECO:0000256" key="3">
    <source>
        <dbReference type="ARBA" id="ARBA00022475"/>
    </source>
</evidence>
<dbReference type="Pfam" id="PF02163">
    <property type="entry name" value="Peptidase_M50"/>
    <property type="match status" value="2"/>
</dbReference>
<dbReference type="GO" id="GO:0006508">
    <property type="term" value="P:proteolysis"/>
    <property type="evidence" value="ECO:0007669"/>
    <property type="project" value="UniProtKB-KW"/>
</dbReference>
<dbReference type="Gene3D" id="3.10.580.10">
    <property type="entry name" value="CBS-domain"/>
    <property type="match status" value="1"/>
</dbReference>
<dbReference type="InterPro" id="IPR016483">
    <property type="entry name" value="UCP006404_Pept_M50_CBS"/>
</dbReference>
<sequence length="381" mass="43165">MFGKSLSIIKLFGFEIKIDPSWIIVLFLMIWSLSLGVFPQYYQGLSSITYWWMGIFGAVGLFVSIVIHELFHSLVARRFGLPIRGITLFMFGGVAEMTEEPANAKTEFYMALAGPVTSIILGLIFYSIYLILKRLGISMGITGVFGYLGIINWALAGFNLIPAFPLDGGRILRSILWWRKKDLRWATRIASRMGEIFGFTLIFLGVFSIFRGSFIGGIWLFLIGMFLQNASQVSMQRLMVSKALEGETVRRFMKTDLVTISEAVVLKDVVEDYIYRYNYKMFPVVRNSKLVGCLTTRDIKEIPKEEWNTQTAGEVSKSCSIDNTIHPDADATQALSLMNRTGNSRLMVVENDQLIGVITLKDLLQFFSLKMELEGDKYLNK</sequence>
<dbReference type="SMART" id="SM00116">
    <property type="entry name" value="CBS"/>
    <property type="match status" value="2"/>
</dbReference>
<evidence type="ECO:0000256" key="5">
    <source>
        <dbReference type="ARBA" id="ARBA00022692"/>
    </source>
</evidence>
<evidence type="ECO:0000256" key="15">
    <source>
        <dbReference type="PIRSR" id="PIRSR006404-1"/>
    </source>
</evidence>
<evidence type="ECO:0000256" key="10">
    <source>
        <dbReference type="ARBA" id="ARBA00022989"/>
    </source>
</evidence>
<feature type="domain" description="CBS" evidence="18">
    <location>
        <begin position="315"/>
        <end position="373"/>
    </location>
</feature>
<keyword evidence="4 14" id="KW-0645">Protease</keyword>
<keyword evidence="13 14" id="KW-0472">Membrane</keyword>
<evidence type="ECO:0000256" key="8">
    <source>
        <dbReference type="ARBA" id="ARBA00022801"/>
    </source>
</evidence>
<dbReference type="InterPro" id="IPR000644">
    <property type="entry name" value="CBS_dom"/>
</dbReference>
<dbReference type="Pfam" id="PF00571">
    <property type="entry name" value="CBS"/>
    <property type="match status" value="2"/>
</dbReference>
<feature type="binding site" evidence="16">
    <location>
        <position position="68"/>
    </location>
    <ligand>
        <name>Zn(2+)</name>
        <dbReference type="ChEBI" id="CHEBI:29105"/>
        <note>catalytic</note>
    </ligand>
</feature>